<protein>
    <submittedName>
        <fullName evidence="1">Uncharacterized protein</fullName>
    </submittedName>
</protein>
<dbReference type="Proteomes" id="UP000326837">
    <property type="component" value="Chromosome"/>
</dbReference>
<accession>A0A5K7XDC5</accession>
<dbReference type="EMBL" id="AP021861">
    <property type="protein sequence ID" value="BBO34804.1"/>
    <property type="molecule type" value="Genomic_DNA"/>
</dbReference>
<evidence type="ECO:0000313" key="2">
    <source>
        <dbReference type="Proteomes" id="UP000326837"/>
    </source>
</evidence>
<keyword evidence="2" id="KW-1185">Reference proteome</keyword>
<dbReference type="AlphaFoldDB" id="A0A5K7XDC5"/>
<gene>
    <name evidence="1" type="ORF">PLANPX_4416</name>
</gene>
<evidence type="ECO:0000313" key="1">
    <source>
        <dbReference type="EMBL" id="BBO34804.1"/>
    </source>
</evidence>
<reference evidence="2" key="1">
    <citation type="submission" date="2019-10" db="EMBL/GenBank/DDBJ databases">
        <title>Lacipirellula parvula gen. nov., sp. nov., representing a lineage of planctomycetes widespread in freshwater anoxic habitats, and description of the family Lacipirellulaceae.</title>
        <authorList>
            <person name="Dedysh S.N."/>
            <person name="Kulichevskaya I.S."/>
            <person name="Beletsky A.V."/>
            <person name="Rakitin A.L."/>
            <person name="Mardanov A.V."/>
            <person name="Ivanova A.A."/>
            <person name="Saltykova V.X."/>
            <person name="Rijpstra W.I.C."/>
            <person name="Sinninghe Damste J.S."/>
            <person name="Ravin N.V."/>
        </authorList>
    </citation>
    <scope>NUCLEOTIDE SEQUENCE [LARGE SCALE GENOMIC DNA]</scope>
    <source>
        <strain evidence="2">PX69</strain>
    </source>
</reference>
<sequence length="40" mass="4634">MAGYDRRAFIFVLYARILYECSVASAREIQVFCWNASSIL</sequence>
<proteinExistence type="predicted"/>
<organism evidence="1 2">
    <name type="scientific">Lacipirellula parvula</name>
    <dbReference type="NCBI Taxonomy" id="2650471"/>
    <lineage>
        <taxon>Bacteria</taxon>
        <taxon>Pseudomonadati</taxon>
        <taxon>Planctomycetota</taxon>
        <taxon>Planctomycetia</taxon>
        <taxon>Pirellulales</taxon>
        <taxon>Lacipirellulaceae</taxon>
        <taxon>Lacipirellula</taxon>
    </lineage>
</organism>
<name>A0A5K7XDC5_9BACT</name>
<dbReference type="KEGG" id="lpav:PLANPX_4416"/>